<evidence type="ECO:0000313" key="10">
    <source>
        <dbReference type="Proteomes" id="UP000569732"/>
    </source>
</evidence>
<sequence>MASERTFSLQVIADHLEAELQGDPSYLISGIATLQQATSRDLSFLANPTYKKYLPDSQAGAILLAPDEADDFEGNALVLNNPYLGYAKISHWFSVQAQPAGYIHPSAVIANTAKIASSASIGANAVVEADVIIGENVAVGAGVVIGQASEIGADSYLAANVTVCHGVLVGERVTIHSGAVIGADGFGFAHYNNEWHKIAQLGGVIIGNDAEIGANTTIDRGALDNTVIGCGVKLDNLIQIAHNVVIGDNTAVAGCVGISGSTKVGKNCTIAGGSGLAGHLTIADNVHITAMALVTKSIREPGSYSSGAGSSMPTAEWKKLVVRYRQLDKLAKRIKTLEQQLSAGA</sequence>
<comment type="caution">
    <text evidence="9">The sequence shown here is derived from an EMBL/GenBank/DDBJ whole genome shotgun (WGS) entry which is preliminary data.</text>
</comment>
<proteinExistence type="inferred from homology"/>
<evidence type="ECO:0000313" key="9">
    <source>
        <dbReference type="EMBL" id="NYZ65327.1"/>
    </source>
</evidence>
<dbReference type="PANTHER" id="PTHR43378">
    <property type="entry name" value="UDP-3-O-ACYLGLUCOSAMINE N-ACYLTRANSFERASE"/>
    <property type="match status" value="1"/>
</dbReference>
<dbReference type="HAMAP" id="MF_00523">
    <property type="entry name" value="LpxD"/>
    <property type="match status" value="1"/>
</dbReference>
<dbReference type="Gene3D" id="3.40.1390.10">
    <property type="entry name" value="MurE/MurF, N-terminal domain"/>
    <property type="match status" value="1"/>
</dbReference>
<dbReference type="GO" id="GO:0103118">
    <property type="term" value="F:UDP-3-O-[(3R)-3-hydroxyacyl]-glucosamine N-acyltransferase activity"/>
    <property type="evidence" value="ECO:0007669"/>
    <property type="project" value="UniProtKB-EC"/>
</dbReference>
<evidence type="ECO:0000256" key="5">
    <source>
        <dbReference type="ARBA" id="ARBA00023098"/>
    </source>
</evidence>
<accession>A0A853I6Y3</accession>
<keyword evidence="6 7" id="KW-0012">Acyltransferase</keyword>
<dbReference type="CDD" id="cd03352">
    <property type="entry name" value="LbH_LpxD"/>
    <property type="match status" value="1"/>
</dbReference>
<keyword evidence="10" id="KW-1185">Reference proteome</keyword>
<dbReference type="InterPro" id="IPR001451">
    <property type="entry name" value="Hexapep"/>
</dbReference>
<organism evidence="9 10">
    <name type="scientific">Spartinivicinus marinus</name>
    <dbReference type="NCBI Taxonomy" id="2994442"/>
    <lineage>
        <taxon>Bacteria</taxon>
        <taxon>Pseudomonadati</taxon>
        <taxon>Pseudomonadota</taxon>
        <taxon>Gammaproteobacteria</taxon>
        <taxon>Oceanospirillales</taxon>
        <taxon>Zooshikellaceae</taxon>
        <taxon>Spartinivicinus</taxon>
    </lineage>
</organism>
<dbReference type="EMBL" id="JACCKB010000004">
    <property type="protein sequence ID" value="NYZ65327.1"/>
    <property type="molecule type" value="Genomic_DNA"/>
</dbReference>
<dbReference type="PROSITE" id="PS00101">
    <property type="entry name" value="HEXAPEP_TRANSFERASES"/>
    <property type="match status" value="2"/>
</dbReference>
<dbReference type="Pfam" id="PF14602">
    <property type="entry name" value="Hexapep_2"/>
    <property type="match status" value="1"/>
</dbReference>
<comment type="subunit">
    <text evidence="7">Homotrimer.</text>
</comment>
<dbReference type="UniPathway" id="UPA00973"/>
<dbReference type="Gene3D" id="1.20.5.170">
    <property type="match status" value="1"/>
</dbReference>
<reference evidence="9 10" key="1">
    <citation type="submission" date="2020-07" db="EMBL/GenBank/DDBJ databases">
        <title>Endozoicomonas sp. nov., isolated from sediment.</title>
        <authorList>
            <person name="Gu T."/>
        </authorList>
    </citation>
    <scope>NUCLEOTIDE SEQUENCE [LARGE SCALE GENOMIC DNA]</scope>
    <source>
        <strain evidence="9 10">SM1973</strain>
    </source>
</reference>
<dbReference type="InterPro" id="IPR011004">
    <property type="entry name" value="Trimer_LpxA-like_sf"/>
</dbReference>
<dbReference type="GO" id="GO:0016410">
    <property type="term" value="F:N-acyltransferase activity"/>
    <property type="evidence" value="ECO:0007669"/>
    <property type="project" value="InterPro"/>
</dbReference>
<evidence type="ECO:0000259" key="8">
    <source>
        <dbReference type="Pfam" id="PF04613"/>
    </source>
</evidence>
<dbReference type="SUPFAM" id="SSF51161">
    <property type="entry name" value="Trimeric LpxA-like enzymes"/>
    <property type="match status" value="1"/>
</dbReference>
<keyword evidence="2 7" id="KW-0441">Lipid A biosynthesis</keyword>
<keyword evidence="4 7" id="KW-0677">Repeat</keyword>
<protein>
    <recommendedName>
        <fullName evidence="7">UDP-3-O-acylglucosamine N-acyltransferase</fullName>
        <ecNumber evidence="7">2.3.1.191</ecNumber>
    </recommendedName>
</protein>
<keyword evidence="3 7" id="KW-0808">Transferase</keyword>
<dbReference type="GO" id="GO:0016020">
    <property type="term" value="C:membrane"/>
    <property type="evidence" value="ECO:0007669"/>
    <property type="project" value="GOC"/>
</dbReference>
<evidence type="ECO:0000256" key="6">
    <source>
        <dbReference type="ARBA" id="ARBA00023315"/>
    </source>
</evidence>
<dbReference type="NCBIfam" id="NF002060">
    <property type="entry name" value="PRK00892.1"/>
    <property type="match status" value="1"/>
</dbReference>
<dbReference type="Gene3D" id="2.160.10.10">
    <property type="entry name" value="Hexapeptide repeat proteins"/>
    <property type="match status" value="1"/>
</dbReference>
<dbReference type="NCBIfam" id="TIGR01853">
    <property type="entry name" value="lipid_A_lpxD"/>
    <property type="match status" value="1"/>
</dbReference>
<evidence type="ECO:0000256" key="2">
    <source>
        <dbReference type="ARBA" id="ARBA00022556"/>
    </source>
</evidence>
<comment type="function">
    <text evidence="7">Catalyzes the N-acylation of UDP-3-O-acylglucosamine using 3-hydroxyacyl-ACP as the acyl donor. Is involved in the biosynthesis of lipid A, a phosphorylated glycolipid that anchors the lipopolysaccharide to the outer membrane of the cell.</text>
</comment>
<comment type="pathway">
    <text evidence="7">Bacterial outer membrane biogenesis; LPS lipid A biosynthesis.</text>
</comment>
<dbReference type="PANTHER" id="PTHR43378:SF2">
    <property type="entry name" value="UDP-3-O-ACYLGLUCOSAMINE N-ACYLTRANSFERASE 1, MITOCHONDRIAL-RELATED"/>
    <property type="match status" value="1"/>
</dbReference>
<evidence type="ECO:0000256" key="3">
    <source>
        <dbReference type="ARBA" id="ARBA00022679"/>
    </source>
</evidence>
<feature type="domain" description="UDP-3-O-[3-hydroxymyristoyl] glucosamine N-acyltransferase non-repeat region" evidence="8">
    <location>
        <begin position="27"/>
        <end position="91"/>
    </location>
</feature>
<dbReference type="AlphaFoldDB" id="A0A853I6Y3"/>
<dbReference type="InterPro" id="IPR018357">
    <property type="entry name" value="Hexapep_transf_CS"/>
</dbReference>
<dbReference type="EC" id="2.3.1.191" evidence="7"/>
<dbReference type="Pfam" id="PF04613">
    <property type="entry name" value="LpxD"/>
    <property type="match status" value="1"/>
</dbReference>
<dbReference type="Pfam" id="PF00132">
    <property type="entry name" value="Hexapep"/>
    <property type="match status" value="2"/>
</dbReference>
<dbReference type="InterPro" id="IPR020573">
    <property type="entry name" value="UDP_GlcNAc_AcTrfase_non-rep"/>
</dbReference>
<comment type="catalytic activity">
    <reaction evidence="7">
        <text>a UDP-3-O-[(3R)-3-hydroxyacyl]-alpha-D-glucosamine + a (3R)-hydroxyacyl-[ACP] = a UDP-2-N,3-O-bis[(3R)-3-hydroxyacyl]-alpha-D-glucosamine + holo-[ACP] + H(+)</text>
        <dbReference type="Rhea" id="RHEA:53836"/>
        <dbReference type="Rhea" id="RHEA-COMP:9685"/>
        <dbReference type="Rhea" id="RHEA-COMP:9945"/>
        <dbReference type="ChEBI" id="CHEBI:15378"/>
        <dbReference type="ChEBI" id="CHEBI:64479"/>
        <dbReference type="ChEBI" id="CHEBI:78827"/>
        <dbReference type="ChEBI" id="CHEBI:137740"/>
        <dbReference type="ChEBI" id="CHEBI:137748"/>
        <dbReference type="EC" id="2.3.1.191"/>
    </reaction>
</comment>
<dbReference type="Proteomes" id="UP000569732">
    <property type="component" value="Unassembled WGS sequence"/>
</dbReference>
<evidence type="ECO:0000256" key="7">
    <source>
        <dbReference type="HAMAP-Rule" id="MF_00523"/>
    </source>
</evidence>
<evidence type="ECO:0000256" key="4">
    <source>
        <dbReference type="ARBA" id="ARBA00022737"/>
    </source>
</evidence>
<evidence type="ECO:0000256" key="1">
    <source>
        <dbReference type="ARBA" id="ARBA00022516"/>
    </source>
</evidence>
<comment type="similarity">
    <text evidence="7">Belongs to the transferase hexapeptide repeat family. LpxD subfamily.</text>
</comment>
<dbReference type="GO" id="GO:0009245">
    <property type="term" value="P:lipid A biosynthetic process"/>
    <property type="evidence" value="ECO:0007669"/>
    <property type="project" value="UniProtKB-UniRule"/>
</dbReference>
<gene>
    <name evidence="7 9" type="primary">lpxD</name>
    <name evidence="9" type="ORF">H0A36_04845</name>
</gene>
<keyword evidence="5 7" id="KW-0443">Lipid metabolism</keyword>
<dbReference type="InterPro" id="IPR007691">
    <property type="entry name" value="LpxD"/>
</dbReference>
<dbReference type="RefSeq" id="WP_180567357.1">
    <property type="nucleotide sequence ID" value="NZ_JACCKB010000004.1"/>
</dbReference>
<keyword evidence="1 7" id="KW-0444">Lipid biosynthesis</keyword>
<feature type="active site" description="Proton acceptor" evidence="7">
    <location>
        <position position="242"/>
    </location>
</feature>
<name>A0A853I6Y3_9GAMM</name>